<keyword evidence="2 4" id="KW-1133">Transmembrane helix</keyword>
<feature type="transmembrane region" description="Helical" evidence="4">
    <location>
        <begin position="159"/>
        <end position="180"/>
    </location>
</feature>
<evidence type="ECO:0000256" key="4">
    <source>
        <dbReference type="RuleBase" id="RU367022"/>
    </source>
</evidence>
<feature type="transmembrane region" description="Helical" evidence="4">
    <location>
        <begin position="77"/>
        <end position="97"/>
    </location>
</feature>
<dbReference type="EMBL" id="CAJNOR010001983">
    <property type="protein sequence ID" value="CAF1230298.1"/>
    <property type="molecule type" value="Genomic_DNA"/>
</dbReference>
<keyword evidence="4" id="KW-0813">Transport</keyword>
<keyword evidence="4" id="KW-0187">Copper transport</keyword>
<keyword evidence="8" id="KW-1185">Reference proteome</keyword>
<feature type="transmembrane region" description="Helical" evidence="4">
    <location>
        <begin position="186"/>
        <end position="205"/>
    </location>
</feature>
<evidence type="ECO:0000313" key="6">
    <source>
        <dbReference type="EMBL" id="CAF0871046.1"/>
    </source>
</evidence>
<dbReference type="GO" id="GO:0005375">
    <property type="term" value="F:copper ion transmembrane transporter activity"/>
    <property type="evidence" value="ECO:0007669"/>
    <property type="project" value="UniProtKB-UniRule"/>
</dbReference>
<evidence type="ECO:0000256" key="1">
    <source>
        <dbReference type="ARBA" id="ARBA00022692"/>
    </source>
</evidence>
<dbReference type="Proteomes" id="UP000663852">
    <property type="component" value="Unassembled WGS sequence"/>
</dbReference>
<proteinExistence type="inferred from homology"/>
<evidence type="ECO:0000313" key="7">
    <source>
        <dbReference type="EMBL" id="CAF1230298.1"/>
    </source>
</evidence>
<dbReference type="PANTHER" id="PTHR12483">
    <property type="entry name" value="SOLUTE CARRIER FAMILY 31 COPPER TRANSPORTERS"/>
    <property type="match status" value="1"/>
</dbReference>
<evidence type="ECO:0000256" key="5">
    <source>
        <dbReference type="SAM" id="MobiDB-lite"/>
    </source>
</evidence>
<feature type="region of interest" description="Disordered" evidence="5">
    <location>
        <begin position="111"/>
        <end position="144"/>
    </location>
</feature>
<evidence type="ECO:0000256" key="2">
    <source>
        <dbReference type="ARBA" id="ARBA00022989"/>
    </source>
</evidence>
<evidence type="ECO:0000256" key="3">
    <source>
        <dbReference type="ARBA" id="ARBA00023136"/>
    </source>
</evidence>
<dbReference type="GO" id="GO:0016020">
    <property type="term" value="C:membrane"/>
    <property type="evidence" value="ECO:0007669"/>
    <property type="project" value="UniProtKB-SubCell"/>
</dbReference>
<dbReference type="InterPro" id="IPR007274">
    <property type="entry name" value="Cop_transporter"/>
</dbReference>
<keyword evidence="1 4" id="KW-0812">Transmembrane</keyword>
<dbReference type="AlphaFoldDB" id="A0A814YGH2"/>
<sequence length="218" mass="25210">MSHDYHAHHNHADMSITTTTTMMTMNHANHIRPAKINSPSGHSGHGSHTKDMMMMAMTFHGGYTEQILFDQWNTKSVAAFVGSWFVIFFVAVLYEGLKTVRDHLAKREIRRHPSDEDNRQSPLVRQHDQQNDRSNNNDLLPRVRTTDNRTKRARLLSTYHIIQTLLHILQMGISYLLMLIAMTFNVYLFLAVILGAGLGHFLFGWRRSTVIDYNEHCH</sequence>
<keyword evidence="4" id="KW-0186">Copper</keyword>
<organism evidence="7 8">
    <name type="scientific">Adineta ricciae</name>
    <name type="common">Rotifer</name>
    <dbReference type="NCBI Taxonomy" id="249248"/>
    <lineage>
        <taxon>Eukaryota</taxon>
        <taxon>Metazoa</taxon>
        <taxon>Spiralia</taxon>
        <taxon>Gnathifera</taxon>
        <taxon>Rotifera</taxon>
        <taxon>Eurotatoria</taxon>
        <taxon>Bdelloidea</taxon>
        <taxon>Adinetida</taxon>
        <taxon>Adinetidae</taxon>
        <taxon>Adineta</taxon>
    </lineage>
</organism>
<reference evidence="7" key="1">
    <citation type="submission" date="2021-02" db="EMBL/GenBank/DDBJ databases">
        <authorList>
            <person name="Nowell W R."/>
        </authorList>
    </citation>
    <scope>NUCLEOTIDE SEQUENCE</scope>
</reference>
<keyword evidence="3 4" id="KW-0472">Membrane</keyword>
<feature type="compositionally biased region" description="Basic and acidic residues" evidence="5">
    <location>
        <begin position="111"/>
        <end position="131"/>
    </location>
</feature>
<protein>
    <recommendedName>
        <fullName evidence="4">Copper transport protein</fullName>
    </recommendedName>
</protein>
<gene>
    <name evidence="6" type="ORF">EDS130_LOCUS8293</name>
    <name evidence="7" type="ORF">XAT740_LOCUS25189</name>
</gene>
<evidence type="ECO:0000313" key="8">
    <source>
        <dbReference type="Proteomes" id="UP000663828"/>
    </source>
</evidence>
<keyword evidence="4" id="KW-0406">Ion transport</keyword>
<comment type="similarity">
    <text evidence="4">Belongs to the copper transporter (Ctr) (TC 1.A.56) family. SLC31A subfamily.</text>
</comment>
<dbReference type="OrthoDB" id="161814at2759"/>
<dbReference type="Pfam" id="PF04145">
    <property type="entry name" value="Ctr"/>
    <property type="match status" value="1"/>
</dbReference>
<dbReference type="Proteomes" id="UP000663828">
    <property type="component" value="Unassembled WGS sequence"/>
</dbReference>
<dbReference type="PANTHER" id="PTHR12483:SF115">
    <property type="entry name" value="COPPER TRANSPORT PROTEIN"/>
    <property type="match status" value="1"/>
</dbReference>
<dbReference type="EMBL" id="CAJNOJ010000026">
    <property type="protein sequence ID" value="CAF0871046.1"/>
    <property type="molecule type" value="Genomic_DNA"/>
</dbReference>
<comment type="subcellular location">
    <subcellularLocation>
        <location evidence="4">Membrane</location>
        <topology evidence="4">Multi-pass membrane protein</topology>
    </subcellularLocation>
</comment>
<comment type="caution">
    <text evidence="7">The sequence shown here is derived from an EMBL/GenBank/DDBJ whole genome shotgun (WGS) entry which is preliminary data.</text>
</comment>
<accession>A0A814YGH2</accession>
<name>A0A814YGH2_ADIRI</name>